<dbReference type="PANTHER" id="PTHR12358">
    <property type="entry name" value="SPHINGOSINE KINASE"/>
    <property type="match status" value="1"/>
</dbReference>
<dbReference type="InterPro" id="IPR017438">
    <property type="entry name" value="ATP-NAD_kinase_N"/>
</dbReference>
<reference evidence="12 13" key="1">
    <citation type="submission" date="2018-08" db="EMBL/GenBank/DDBJ databases">
        <title>Lysinibacillus sp. YLB-03 draft genome sequence.</title>
        <authorList>
            <person name="Yu L."/>
        </authorList>
    </citation>
    <scope>NUCLEOTIDE SEQUENCE [LARGE SCALE GENOMIC DNA]</scope>
    <source>
        <strain evidence="12 13">YLB-03</strain>
    </source>
</reference>
<dbReference type="GO" id="GO:0005524">
    <property type="term" value="F:ATP binding"/>
    <property type="evidence" value="ECO:0007669"/>
    <property type="project" value="UniProtKB-KW"/>
</dbReference>
<evidence type="ECO:0000256" key="3">
    <source>
        <dbReference type="ARBA" id="ARBA00022516"/>
    </source>
</evidence>
<dbReference type="InterPro" id="IPR045540">
    <property type="entry name" value="YegS/DAGK_C"/>
</dbReference>
<keyword evidence="4" id="KW-0808">Transferase</keyword>
<dbReference type="Pfam" id="PF00781">
    <property type="entry name" value="DAGK_cat"/>
    <property type="match status" value="1"/>
</dbReference>
<feature type="domain" description="DAGKc" evidence="11">
    <location>
        <begin position="8"/>
        <end position="143"/>
    </location>
</feature>
<protein>
    <submittedName>
        <fullName evidence="12">Diacylglycerol kinase family lipid kinase</fullName>
    </submittedName>
</protein>
<dbReference type="InterPro" id="IPR016064">
    <property type="entry name" value="NAD/diacylglycerol_kinase_sf"/>
</dbReference>
<evidence type="ECO:0000256" key="9">
    <source>
        <dbReference type="ARBA" id="ARBA00023209"/>
    </source>
</evidence>
<keyword evidence="3" id="KW-0444">Lipid biosynthesis</keyword>
<dbReference type="InterPro" id="IPR005218">
    <property type="entry name" value="Diacylglycerol/lipid_kinase"/>
</dbReference>
<name>A0A396S3N6_9BACL</name>
<evidence type="ECO:0000256" key="2">
    <source>
        <dbReference type="ARBA" id="ARBA00005983"/>
    </source>
</evidence>
<dbReference type="SMART" id="SM00046">
    <property type="entry name" value="DAGKc"/>
    <property type="match status" value="1"/>
</dbReference>
<dbReference type="Pfam" id="PF19279">
    <property type="entry name" value="YegS_C"/>
    <property type="match status" value="1"/>
</dbReference>
<evidence type="ECO:0000256" key="10">
    <source>
        <dbReference type="ARBA" id="ARBA00023264"/>
    </source>
</evidence>
<evidence type="ECO:0000256" key="7">
    <source>
        <dbReference type="ARBA" id="ARBA00022840"/>
    </source>
</evidence>
<keyword evidence="7" id="KW-0067">ATP-binding</keyword>
<dbReference type="InterPro" id="IPR001206">
    <property type="entry name" value="Diacylglycerol_kinase_cat_dom"/>
</dbReference>
<dbReference type="PROSITE" id="PS50146">
    <property type="entry name" value="DAGK"/>
    <property type="match status" value="1"/>
</dbReference>
<evidence type="ECO:0000259" key="11">
    <source>
        <dbReference type="PROSITE" id="PS50146"/>
    </source>
</evidence>
<comment type="cofactor">
    <cofactor evidence="1">
        <name>Mg(2+)</name>
        <dbReference type="ChEBI" id="CHEBI:18420"/>
    </cofactor>
</comment>
<dbReference type="Gene3D" id="3.40.50.10330">
    <property type="entry name" value="Probable inorganic polyphosphate/atp-NAD kinase, domain 1"/>
    <property type="match status" value="1"/>
</dbReference>
<dbReference type="PANTHER" id="PTHR12358:SF54">
    <property type="entry name" value="SPHINGOSINE KINASE RELATED PROTEIN"/>
    <property type="match status" value="1"/>
</dbReference>
<accession>A0A396S3N6</accession>
<evidence type="ECO:0000256" key="4">
    <source>
        <dbReference type="ARBA" id="ARBA00022679"/>
    </source>
</evidence>
<keyword evidence="5" id="KW-0547">Nucleotide-binding</keyword>
<proteinExistence type="inferred from homology"/>
<dbReference type="Proteomes" id="UP000265692">
    <property type="component" value="Unassembled WGS sequence"/>
</dbReference>
<dbReference type="EMBL" id="QWEI01000011">
    <property type="protein sequence ID" value="RHW33248.1"/>
    <property type="molecule type" value="Genomic_DNA"/>
</dbReference>
<comment type="similarity">
    <text evidence="2">Belongs to the diacylglycerol/lipid kinase family.</text>
</comment>
<comment type="caution">
    <text evidence="12">The sequence shown here is derived from an EMBL/GenBank/DDBJ whole genome shotgun (WGS) entry which is preliminary data.</text>
</comment>
<dbReference type="GO" id="GO:0016301">
    <property type="term" value="F:kinase activity"/>
    <property type="evidence" value="ECO:0007669"/>
    <property type="project" value="UniProtKB-KW"/>
</dbReference>
<keyword evidence="13" id="KW-1185">Reference proteome</keyword>
<keyword evidence="10" id="KW-1208">Phospholipid metabolism</keyword>
<organism evidence="12 13">
    <name type="scientific">Ureibacillus yapensis</name>
    <dbReference type="NCBI Taxonomy" id="2304605"/>
    <lineage>
        <taxon>Bacteria</taxon>
        <taxon>Bacillati</taxon>
        <taxon>Bacillota</taxon>
        <taxon>Bacilli</taxon>
        <taxon>Bacillales</taxon>
        <taxon>Caryophanaceae</taxon>
        <taxon>Ureibacillus</taxon>
    </lineage>
</organism>
<keyword evidence="9" id="KW-0594">Phospholipid biosynthesis</keyword>
<evidence type="ECO:0000256" key="6">
    <source>
        <dbReference type="ARBA" id="ARBA00022777"/>
    </source>
</evidence>
<dbReference type="NCBIfam" id="TIGR00147">
    <property type="entry name" value="YegS/Rv2252/BmrU family lipid kinase"/>
    <property type="match status" value="1"/>
</dbReference>
<evidence type="ECO:0000256" key="8">
    <source>
        <dbReference type="ARBA" id="ARBA00023098"/>
    </source>
</evidence>
<dbReference type="AlphaFoldDB" id="A0A396S3N6"/>
<keyword evidence="8" id="KW-0443">Lipid metabolism</keyword>
<evidence type="ECO:0000256" key="5">
    <source>
        <dbReference type="ARBA" id="ARBA00022741"/>
    </source>
</evidence>
<evidence type="ECO:0000313" key="12">
    <source>
        <dbReference type="EMBL" id="RHW33248.1"/>
    </source>
</evidence>
<evidence type="ECO:0000256" key="1">
    <source>
        <dbReference type="ARBA" id="ARBA00001946"/>
    </source>
</evidence>
<gene>
    <name evidence="12" type="ORF">D1B33_16020</name>
</gene>
<dbReference type="GO" id="GO:0008654">
    <property type="term" value="P:phospholipid biosynthetic process"/>
    <property type="evidence" value="ECO:0007669"/>
    <property type="project" value="UniProtKB-KW"/>
</dbReference>
<dbReference type="InterPro" id="IPR050187">
    <property type="entry name" value="Lipid_Phosphate_FormReg"/>
</dbReference>
<evidence type="ECO:0000313" key="13">
    <source>
        <dbReference type="Proteomes" id="UP000265692"/>
    </source>
</evidence>
<dbReference type="SUPFAM" id="SSF111331">
    <property type="entry name" value="NAD kinase/diacylglycerol kinase-like"/>
    <property type="match status" value="1"/>
</dbReference>
<dbReference type="Gene3D" id="2.60.200.40">
    <property type="match status" value="1"/>
</dbReference>
<sequence length="321" mass="36334">MWKKQNRSKNVRLHFIINERAGNGKGAHVWRKIQNGLNLPYHAHLTKYKNHGREIANLISKEAENANERTLIIAIGGDGTIHEVVNGIGFARNVLVGAIKAGSGNDFSRGFMSFQSVQEIEEFIRKHKIDARFVDCGNIQWGNEKIRFVNNCGIGFDASVAYAANGSKVKQKLNKIGLGKLSYVYYVLEKLLTFECFEVMVEHNGQQKRYNNVWFITVSNQPYFGGGMKISPDSKPDDGLLELSIVSNLSRSKLALMFATVFFGRHTKLKEFSQLQNDRFTLYINQNLPCHTDGEILGYTKRNSKIEISVETKSVKLINKK</sequence>
<keyword evidence="6 12" id="KW-0418">Kinase</keyword>